<comment type="caution">
    <text evidence="8">The sequence shown here is derived from an EMBL/GenBank/DDBJ whole genome shotgun (WGS) entry which is preliminary data.</text>
</comment>
<feature type="compositionally biased region" description="Acidic residues" evidence="7">
    <location>
        <begin position="164"/>
        <end position="176"/>
    </location>
</feature>
<evidence type="ECO:0000256" key="6">
    <source>
        <dbReference type="PIRSR" id="PIRSR610300-51"/>
    </source>
</evidence>
<feature type="binding site" evidence="6">
    <location>
        <position position="77"/>
    </location>
    <ligand>
        <name>Fe cation</name>
        <dbReference type="ChEBI" id="CHEBI:24875"/>
        <note>catalytic</note>
    </ligand>
</feature>
<keyword evidence="4" id="KW-0560">Oxidoreductase</keyword>
<accession>A0A852ZHN9</accession>
<dbReference type="GO" id="GO:0008198">
    <property type="term" value="F:ferrous iron binding"/>
    <property type="evidence" value="ECO:0007669"/>
    <property type="project" value="TreeGrafter"/>
</dbReference>
<evidence type="ECO:0000256" key="2">
    <source>
        <dbReference type="ARBA" id="ARBA00022723"/>
    </source>
</evidence>
<feature type="binding site" evidence="6">
    <location>
        <position position="79"/>
    </location>
    <ligand>
        <name>Fe cation</name>
        <dbReference type="ChEBI" id="CHEBI:24875"/>
        <note>catalytic</note>
    </ligand>
</feature>
<dbReference type="SUPFAM" id="SSF51182">
    <property type="entry name" value="RmlC-like cupins"/>
    <property type="match status" value="1"/>
</dbReference>
<dbReference type="CDD" id="cd10548">
    <property type="entry name" value="cupin_CDO"/>
    <property type="match status" value="1"/>
</dbReference>
<proteinExistence type="inferred from homology"/>
<feature type="region of interest" description="Disordered" evidence="7">
    <location>
        <begin position="154"/>
        <end position="176"/>
    </location>
</feature>
<evidence type="ECO:0000256" key="7">
    <source>
        <dbReference type="SAM" id="MobiDB-lite"/>
    </source>
</evidence>
<dbReference type="GO" id="GO:0016702">
    <property type="term" value="F:oxidoreductase activity, acting on single donors with incorporation of molecular oxygen, incorporation of two atoms of oxygen"/>
    <property type="evidence" value="ECO:0007669"/>
    <property type="project" value="InterPro"/>
</dbReference>
<name>A0A852ZHN9_9ACTN</name>
<protein>
    <recommendedName>
        <fullName evidence="10">Cysteine dioxygenase type I</fullName>
    </recommendedName>
</protein>
<evidence type="ECO:0000256" key="4">
    <source>
        <dbReference type="ARBA" id="ARBA00023002"/>
    </source>
</evidence>
<dbReference type="Pfam" id="PF05995">
    <property type="entry name" value="CDO_I"/>
    <property type="match status" value="1"/>
</dbReference>
<sequence length="176" mass="19535">MEPMMITKTSTGMISGTAQQDLSMLAKLVQEVADDTARWRPLVRFRPGKRWWARLFANDHVDVWLLTWLSTQATELHDHGDSAGAFTVVAGALDEIRPDERGALTSQVLTVGKTGRVAVGNVHDVRNNHAAPAISIHAYSPRITRMTYYRHGPNGLSVARTDVTDEPEQDPLPERP</sequence>
<dbReference type="InterPro" id="IPR010300">
    <property type="entry name" value="CDO_1"/>
</dbReference>
<evidence type="ECO:0000313" key="8">
    <source>
        <dbReference type="EMBL" id="NYH91162.1"/>
    </source>
</evidence>
<evidence type="ECO:0000256" key="1">
    <source>
        <dbReference type="ARBA" id="ARBA00006622"/>
    </source>
</evidence>
<dbReference type="RefSeq" id="WP_179788782.1">
    <property type="nucleotide sequence ID" value="NZ_JACBZH010000001.1"/>
</dbReference>
<dbReference type="PANTHER" id="PTHR12918">
    <property type="entry name" value="CYSTEINE DIOXYGENASE"/>
    <property type="match status" value="1"/>
</dbReference>
<gene>
    <name evidence="8" type="ORF">F4554_003800</name>
</gene>
<evidence type="ECO:0000256" key="3">
    <source>
        <dbReference type="ARBA" id="ARBA00022964"/>
    </source>
</evidence>
<reference evidence="8 9" key="1">
    <citation type="submission" date="2020-07" db="EMBL/GenBank/DDBJ databases">
        <title>Sequencing the genomes of 1000 actinobacteria strains.</title>
        <authorList>
            <person name="Klenk H.-P."/>
        </authorList>
    </citation>
    <scope>NUCLEOTIDE SEQUENCE [LARGE SCALE GENOMIC DNA]</scope>
    <source>
        <strain evidence="8 9">DSM 18448</strain>
    </source>
</reference>
<comment type="similarity">
    <text evidence="1">Belongs to the cysteine dioxygenase family.</text>
</comment>
<evidence type="ECO:0008006" key="10">
    <source>
        <dbReference type="Google" id="ProtNLM"/>
    </source>
</evidence>
<dbReference type="PANTHER" id="PTHR12918:SF1">
    <property type="entry name" value="CYSTEINE DIOXYGENASE TYPE 1"/>
    <property type="match status" value="1"/>
</dbReference>
<dbReference type="Gene3D" id="2.60.120.10">
    <property type="entry name" value="Jelly Rolls"/>
    <property type="match status" value="1"/>
</dbReference>
<dbReference type="AlphaFoldDB" id="A0A852ZHN9"/>
<keyword evidence="3" id="KW-0223">Dioxygenase</keyword>
<keyword evidence="2 6" id="KW-0479">Metal-binding</keyword>
<evidence type="ECO:0000313" key="9">
    <source>
        <dbReference type="Proteomes" id="UP000579605"/>
    </source>
</evidence>
<keyword evidence="5 6" id="KW-0408">Iron</keyword>
<dbReference type="InterPro" id="IPR014710">
    <property type="entry name" value="RmlC-like_jellyroll"/>
</dbReference>
<evidence type="ECO:0000256" key="5">
    <source>
        <dbReference type="ARBA" id="ARBA00023004"/>
    </source>
</evidence>
<dbReference type="Proteomes" id="UP000579605">
    <property type="component" value="Unassembled WGS sequence"/>
</dbReference>
<feature type="binding site" evidence="6">
    <location>
        <position position="123"/>
    </location>
    <ligand>
        <name>Fe cation</name>
        <dbReference type="ChEBI" id="CHEBI:24875"/>
        <note>catalytic</note>
    </ligand>
</feature>
<keyword evidence="9" id="KW-1185">Reference proteome</keyword>
<dbReference type="EMBL" id="JACBZH010000001">
    <property type="protein sequence ID" value="NYH91162.1"/>
    <property type="molecule type" value="Genomic_DNA"/>
</dbReference>
<organism evidence="8 9">
    <name type="scientific">Actinopolymorpha rutila</name>
    <dbReference type="NCBI Taxonomy" id="446787"/>
    <lineage>
        <taxon>Bacteria</taxon>
        <taxon>Bacillati</taxon>
        <taxon>Actinomycetota</taxon>
        <taxon>Actinomycetes</taxon>
        <taxon>Propionibacteriales</taxon>
        <taxon>Actinopolymorphaceae</taxon>
        <taxon>Actinopolymorpha</taxon>
    </lineage>
</organism>
<dbReference type="InterPro" id="IPR011051">
    <property type="entry name" value="RmlC_Cupin_sf"/>
</dbReference>